<evidence type="ECO:0000259" key="1">
    <source>
        <dbReference type="Pfam" id="PF12680"/>
    </source>
</evidence>
<proteinExistence type="predicted"/>
<protein>
    <submittedName>
        <fullName evidence="2">Nuclear transport factor 2 family protein</fullName>
    </submittedName>
</protein>
<dbReference type="EMBL" id="JAHWXP010000002">
    <property type="protein sequence ID" value="MBY8336701.1"/>
    <property type="molecule type" value="Genomic_DNA"/>
</dbReference>
<dbReference type="InterPro" id="IPR032710">
    <property type="entry name" value="NTF2-like_dom_sf"/>
</dbReference>
<keyword evidence="3" id="KW-1185">Reference proteome</keyword>
<dbReference type="Pfam" id="PF12680">
    <property type="entry name" value="SnoaL_2"/>
    <property type="match status" value="1"/>
</dbReference>
<dbReference type="Proteomes" id="UP000759298">
    <property type="component" value="Unassembled WGS sequence"/>
</dbReference>
<dbReference type="RefSeq" id="WP_222824350.1">
    <property type="nucleotide sequence ID" value="NZ_JAHWXP010000002.1"/>
</dbReference>
<name>A0ABS7PCI8_9SPHN</name>
<sequence>MTPTEQGLAEWHTLATAPDPERLAGLVAQDAVFHSPVVHTPQEGRALVVSYLSAAAATLGQGEFRYVRELVDGQNVMLEFTCVLDGIQVNGVDIIRFDEAGQIADFKVMIRPIKAVNKVWEMMAAQLEKASAS</sequence>
<reference evidence="2 3" key="1">
    <citation type="submission" date="2021-07" db="EMBL/GenBank/DDBJ databases">
        <title>Alteriqipengyuania abyssalis NZ-12B nov, sp.nov isolated from deep sea sponge in pacific ocean.</title>
        <authorList>
            <person name="Tareen S."/>
            <person name="Wink J."/>
        </authorList>
    </citation>
    <scope>NUCLEOTIDE SEQUENCE [LARGE SCALE GENOMIC DNA]</scope>
    <source>
        <strain evidence="2 3">NZ-12B</strain>
    </source>
</reference>
<dbReference type="Gene3D" id="3.10.450.50">
    <property type="match status" value="1"/>
</dbReference>
<comment type="caution">
    <text evidence="2">The sequence shown here is derived from an EMBL/GenBank/DDBJ whole genome shotgun (WGS) entry which is preliminary data.</text>
</comment>
<gene>
    <name evidence="2" type="ORF">KYN89_06535</name>
</gene>
<feature type="domain" description="SnoaL-like" evidence="1">
    <location>
        <begin position="10"/>
        <end position="105"/>
    </location>
</feature>
<accession>A0ABS7PCI8</accession>
<evidence type="ECO:0000313" key="3">
    <source>
        <dbReference type="Proteomes" id="UP000759298"/>
    </source>
</evidence>
<dbReference type="InterPro" id="IPR037401">
    <property type="entry name" value="SnoaL-like"/>
</dbReference>
<dbReference type="SUPFAM" id="SSF54427">
    <property type="entry name" value="NTF2-like"/>
    <property type="match status" value="1"/>
</dbReference>
<evidence type="ECO:0000313" key="2">
    <source>
        <dbReference type="EMBL" id="MBY8336701.1"/>
    </source>
</evidence>
<organism evidence="2 3">
    <name type="scientific">Alteriqipengyuania abyssalis</name>
    <dbReference type="NCBI Taxonomy" id="2860200"/>
    <lineage>
        <taxon>Bacteria</taxon>
        <taxon>Pseudomonadati</taxon>
        <taxon>Pseudomonadota</taxon>
        <taxon>Alphaproteobacteria</taxon>
        <taxon>Sphingomonadales</taxon>
        <taxon>Erythrobacteraceae</taxon>
        <taxon>Alteriqipengyuania</taxon>
    </lineage>
</organism>